<gene>
    <name evidence="1" type="ORF">GCM10023213_45310</name>
</gene>
<sequence>MPLAMVAGDRVITGHTTRRTVWLPLQPMLSVAVRVTSTPAPFALVALPPNAPVEGFSVSPVGRLPLVTVQL</sequence>
<organism evidence="1 2">
    <name type="scientific">Prosthecobacter algae</name>
    <dbReference type="NCBI Taxonomy" id="1144682"/>
    <lineage>
        <taxon>Bacteria</taxon>
        <taxon>Pseudomonadati</taxon>
        <taxon>Verrucomicrobiota</taxon>
        <taxon>Verrucomicrobiia</taxon>
        <taxon>Verrucomicrobiales</taxon>
        <taxon>Verrucomicrobiaceae</taxon>
        <taxon>Prosthecobacter</taxon>
    </lineage>
</organism>
<evidence type="ECO:0000313" key="2">
    <source>
        <dbReference type="Proteomes" id="UP001499852"/>
    </source>
</evidence>
<reference evidence="2" key="1">
    <citation type="journal article" date="2019" name="Int. J. Syst. Evol. Microbiol.">
        <title>The Global Catalogue of Microorganisms (GCM) 10K type strain sequencing project: providing services to taxonomists for standard genome sequencing and annotation.</title>
        <authorList>
            <consortium name="The Broad Institute Genomics Platform"/>
            <consortium name="The Broad Institute Genome Sequencing Center for Infectious Disease"/>
            <person name="Wu L."/>
            <person name="Ma J."/>
        </authorList>
    </citation>
    <scope>NUCLEOTIDE SEQUENCE [LARGE SCALE GENOMIC DNA]</scope>
    <source>
        <strain evidence="2">JCM 18053</strain>
    </source>
</reference>
<proteinExistence type="predicted"/>
<protein>
    <submittedName>
        <fullName evidence="1">Uncharacterized protein</fullName>
    </submittedName>
</protein>
<evidence type="ECO:0000313" key="1">
    <source>
        <dbReference type="EMBL" id="GAA5148688.1"/>
    </source>
</evidence>
<name>A0ABP9PPW3_9BACT</name>
<dbReference type="EMBL" id="BAABIA010000012">
    <property type="protein sequence ID" value="GAA5148688.1"/>
    <property type="molecule type" value="Genomic_DNA"/>
</dbReference>
<accession>A0ABP9PPW3</accession>
<keyword evidence="2" id="KW-1185">Reference proteome</keyword>
<dbReference type="Proteomes" id="UP001499852">
    <property type="component" value="Unassembled WGS sequence"/>
</dbReference>
<comment type="caution">
    <text evidence="1">The sequence shown here is derived from an EMBL/GenBank/DDBJ whole genome shotgun (WGS) entry which is preliminary data.</text>
</comment>